<dbReference type="Pfam" id="PF01451">
    <property type="entry name" value="LMWPc"/>
    <property type="match status" value="1"/>
</dbReference>
<dbReference type="Gene3D" id="3.40.50.2300">
    <property type="match status" value="1"/>
</dbReference>
<sequence>MKVLFVCIRNTARSVIAEAIFNSVAKIWKAESAGIEKAERVDENVAEFLRRRGLKPKDKPRSIEEVNLEDYDLIVTVCEESSCVVLPTSKKMIHWHIEDVAGKDFATIEKAFNEIKKKVEELVRELERS</sequence>
<gene>
    <name evidence="3" type="ORF">ENT52_02035</name>
</gene>
<feature type="domain" description="Phosphotyrosine protein phosphatase I" evidence="2">
    <location>
        <begin position="1"/>
        <end position="125"/>
    </location>
</feature>
<dbReference type="SMART" id="SM00226">
    <property type="entry name" value="LMWPc"/>
    <property type="match status" value="1"/>
</dbReference>
<dbReference type="GO" id="GO:0046685">
    <property type="term" value="P:response to arsenic-containing substance"/>
    <property type="evidence" value="ECO:0007669"/>
    <property type="project" value="UniProtKB-KW"/>
</dbReference>
<dbReference type="AlphaFoldDB" id="A0A7J3M0A7"/>
<dbReference type="PANTHER" id="PTHR43428">
    <property type="entry name" value="ARSENATE REDUCTASE"/>
    <property type="match status" value="1"/>
</dbReference>
<comment type="caution">
    <text evidence="3">The sequence shown here is derived from an EMBL/GenBank/DDBJ whole genome shotgun (WGS) entry which is preliminary data.</text>
</comment>
<dbReference type="EMBL" id="DSYZ01000047">
    <property type="protein sequence ID" value="HGT82492.1"/>
    <property type="molecule type" value="Genomic_DNA"/>
</dbReference>
<accession>A0A7J3M0A7</accession>
<evidence type="ECO:0000313" key="3">
    <source>
        <dbReference type="EMBL" id="HGT82492.1"/>
    </source>
</evidence>
<dbReference type="InterPro" id="IPR023485">
    <property type="entry name" value="Ptyr_pPase"/>
</dbReference>
<evidence type="ECO:0000259" key="2">
    <source>
        <dbReference type="SMART" id="SM00226"/>
    </source>
</evidence>
<dbReference type="PANTHER" id="PTHR43428:SF1">
    <property type="entry name" value="ARSENATE REDUCTASE"/>
    <property type="match status" value="1"/>
</dbReference>
<name>A0A7J3M0A7_ARCFL</name>
<protein>
    <submittedName>
        <fullName evidence="3">Low molecular weight phosphatase family protein</fullName>
    </submittedName>
</protein>
<dbReference type="InterPro" id="IPR036196">
    <property type="entry name" value="Ptyr_pPase_sf"/>
</dbReference>
<dbReference type="SUPFAM" id="SSF52788">
    <property type="entry name" value="Phosphotyrosine protein phosphatases I"/>
    <property type="match status" value="1"/>
</dbReference>
<organism evidence="3">
    <name type="scientific">Archaeoglobus fulgidus</name>
    <dbReference type="NCBI Taxonomy" id="2234"/>
    <lineage>
        <taxon>Archaea</taxon>
        <taxon>Methanobacteriati</taxon>
        <taxon>Methanobacteriota</taxon>
        <taxon>Archaeoglobi</taxon>
        <taxon>Archaeoglobales</taxon>
        <taxon>Archaeoglobaceae</taxon>
        <taxon>Archaeoglobus</taxon>
    </lineage>
</organism>
<reference evidence="3" key="1">
    <citation type="journal article" date="2020" name="mSystems">
        <title>Genome- and Community-Level Interaction Insights into Carbon Utilization and Element Cycling Functions of Hydrothermarchaeota in Hydrothermal Sediment.</title>
        <authorList>
            <person name="Zhou Z."/>
            <person name="Liu Y."/>
            <person name="Xu W."/>
            <person name="Pan J."/>
            <person name="Luo Z.H."/>
            <person name="Li M."/>
        </authorList>
    </citation>
    <scope>NUCLEOTIDE SEQUENCE [LARGE SCALE GENOMIC DNA]</scope>
    <source>
        <strain evidence="3">SpSt-587</strain>
    </source>
</reference>
<keyword evidence="1" id="KW-0059">Arsenical resistance</keyword>
<proteinExistence type="predicted"/>
<evidence type="ECO:0000256" key="1">
    <source>
        <dbReference type="ARBA" id="ARBA00022849"/>
    </source>
</evidence>